<evidence type="ECO:0000256" key="2">
    <source>
        <dbReference type="ARBA" id="ARBA00010742"/>
    </source>
</evidence>
<reference evidence="5" key="1">
    <citation type="journal article" date="2024" name="Int. J. Syst. Evol. Microbiol.">
        <title>Methylomarinovum tepidoasis sp. nov., a moderately thermophilic methanotroph of the family Methylothermaceae isolated from a deep-sea hydrothermal field.</title>
        <authorList>
            <person name="Hirayama H."/>
            <person name="Takaki Y."/>
            <person name="Abe M."/>
            <person name="Miyazaki M."/>
            <person name="Uematsu K."/>
            <person name="Matsui Y."/>
            <person name="Takai K."/>
        </authorList>
    </citation>
    <scope>NUCLEOTIDE SEQUENCE [LARGE SCALE GENOMIC DNA]</scope>
    <source>
        <strain evidence="5">IN45</strain>
    </source>
</reference>
<evidence type="ECO:0000313" key="4">
    <source>
        <dbReference type="EMBL" id="BCX88907.1"/>
    </source>
</evidence>
<proteinExistence type="inferred from homology"/>
<dbReference type="RefSeq" id="WP_286291118.1">
    <property type="nucleotide sequence ID" value="NZ_AP024718.1"/>
</dbReference>
<dbReference type="PANTHER" id="PTHR30024">
    <property type="entry name" value="ALIPHATIC SULFONATES-BINDING PROTEIN-RELATED"/>
    <property type="match status" value="1"/>
</dbReference>
<organism evidence="4 5">
    <name type="scientific">Methylomarinovum tepidoasis</name>
    <dbReference type="NCBI Taxonomy" id="2840183"/>
    <lineage>
        <taxon>Bacteria</taxon>
        <taxon>Pseudomonadati</taxon>
        <taxon>Pseudomonadota</taxon>
        <taxon>Gammaproteobacteria</taxon>
        <taxon>Methylococcales</taxon>
        <taxon>Methylothermaceae</taxon>
        <taxon>Methylomarinovum</taxon>
    </lineage>
</organism>
<dbReference type="Proteomes" id="UP001321450">
    <property type="component" value="Chromosome"/>
</dbReference>
<keyword evidence="3" id="KW-0732">Signal</keyword>
<dbReference type="AlphaFoldDB" id="A0AAU9CAD7"/>
<protein>
    <submittedName>
        <fullName evidence="4">NitT/TauT family transport system substrate-binding protein</fullName>
    </submittedName>
</protein>
<dbReference type="GO" id="GO:0042597">
    <property type="term" value="C:periplasmic space"/>
    <property type="evidence" value="ECO:0007669"/>
    <property type="project" value="UniProtKB-SubCell"/>
</dbReference>
<comment type="similarity">
    <text evidence="2">Belongs to the bacterial solute-binding protein SsuA/TauA family.</text>
</comment>
<keyword evidence="5" id="KW-1185">Reference proteome</keyword>
<dbReference type="Gene3D" id="3.40.190.10">
    <property type="entry name" value="Periplasmic binding protein-like II"/>
    <property type="match status" value="2"/>
</dbReference>
<gene>
    <name evidence="4" type="ORF">MIN45_P1277</name>
</gene>
<dbReference type="SUPFAM" id="SSF53850">
    <property type="entry name" value="Periplasmic binding protein-like II"/>
    <property type="match status" value="1"/>
</dbReference>
<sequence>MSRFLLIVLLAAVVVPAIFLTSDFGERPPSPLRVGTNVWPGYEPLYLARSLGHLDPDDIQLVELRSSTDTMQLLRSGDLEAAALTLDEALDVAQDGFDLGVVLIMDLSQGGDVLMARPGIDSLSALRGKRIGVESSAVGAILLDGALEAAALPVEAVDIVPLKVDEHEQAYRQGLIDAVVTFEPVATRLRQAGAVTLFTSAAIPERIVDVLVVRRDLVAGRTAALRRLLTGYFEALAYLHDHPEAAARRIAPRMSVTPAQALRAYRGLHLPDLAENRVWLEGPTPKLVEAATKIKAIMLAHGLLRREVRIEPLPEAAYLPGAAP</sequence>
<dbReference type="KEGG" id="meiy:MIN45_P1277"/>
<evidence type="ECO:0000256" key="1">
    <source>
        <dbReference type="ARBA" id="ARBA00004418"/>
    </source>
</evidence>
<dbReference type="PANTHER" id="PTHR30024:SF47">
    <property type="entry name" value="TAURINE-BINDING PERIPLASMIC PROTEIN"/>
    <property type="match status" value="1"/>
</dbReference>
<comment type="subcellular location">
    <subcellularLocation>
        <location evidence="1">Periplasm</location>
    </subcellularLocation>
</comment>
<evidence type="ECO:0000313" key="5">
    <source>
        <dbReference type="Proteomes" id="UP001321450"/>
    </source>
</evidence>
<name>A0AAU9CAD7_9GAMM</name>
<dbReference type="EMBL" id="AP024718">
    <property type="protein sequence ID" value="BCX88907.1"/>
    <property type="molecule type" value="Genomic_DNA"/>
</dbReference>
<evidence type="ECO:0000256" key="3">
    <source>
        <dbReference type="ARBA" id="ARBA00022729"/>
    </source>
</evidence>
<dbReference type="Pfam" id="PF13379">
    <property type="entry name" value="NMT1_2"/>
    <property type="match status" value="1"/>
</dbReference>
<accession>A0AAU9CAD7</accession>